<proteinExistence type="predicted"/>
<dbReference type="Gene3D" id="1.25.40.20">
    <property type="entry name" value="Ankyrin repeat-containing domain"/>
    <property type="match status" value="1"/>
</dbReference>
<evidence type="ECO:0000313" key="5">
    <source>
        <dbReference type="EMBL" id="OEE78617.1"/>
    </source>
</evidence>
<accession>A0A1E5D4X7</accession>
<dbReference type="PANTHER" id="PTHR24134">
    <property type="entry name" value="ANKYRIN REPEAT-CONTAINING PROTEIN DDB_G0279043"/>
    <property type="match status" value="1"/>
</dbReference>
<dbReference type="EMBL" id="AJYW02000042">
    <property type="protein sequence ID" value="OEE78617.1"/>
    <property type="molecule type" value="Genomic_DNA"/>
</dbReference>
<dbReference type="PANTHER" id="PTHR24134:SF9">
    <property type="entry name" value="ANKYRIN REPEAT AND SOCS BOX PROTEIN 8"/>
    <property type="match status" value="1"/>
</dbReference>
<keyword evidence="1" id="KW-0677">Repeat</keyword>
<dbReference type="SMART" id="SM00248">
    <property type="entry name" value="ANK"/>
    <property type="match status" value="2"/>
</dbReference>
<dbReference type="InterPro" id="IPR002110">
    <property type="entry name" value="Ankyrin_rpt"/>
</dbReference>
<dbReference type="PROSITE" id="PS50297">
    <property type="entry name" value="ANK_REP_REGION"/>
    <property type="match status" value="1"/>
</dbReference>
<keyword evidence="4" id="KW-0732">Signal</keyword>
<gene>
    <name evidence="5" type="ORF">A130_13030</name>
</gene>
<name>A0A1E5D4X7_9VIBR</name>
<comment type="caution">
    <text evidence="5">The sequence shown here is derived from an EMBL/GenBank/DDBJ whole genome shotgun (WGS) entry which is preliminary data.</text>
</comment>
<evidence type="ECO:0000313" key="6">
    <source>
        <dbReference type="Proteomes" id="UP000094165"/>
    </source>
</evidence>
<evidence type="ECO:0000256" key="1">
    <source>
        <dbReference type="ARBA" id="ARBA00022737"/>
    </source>
</evidence>
<evidence type="ECO:0000256" key="2">
    <source>
        <dbReference type="ARBA" id="ARBA00023043"/>
    </source>
</evidence>
<dbReference type="PROSITE" id="PS50088">
    <property type="entry name" value="ANK_REPEAT"/>
    <property type="match status" value="1"/>
</dbReference>
<keyword evidence="2 3" id="KW-0040">ANK repeat</keyword>
<feature type="repeat" description="ANK" evidence="3">
    <location>
        <begin position="447"/>
        <end position="479"/>
    </location>
</feature>
<dbReference type="RefSeq" id="WP_017051801.1">
    <property type="nucleotide sequence ID" value="NZ_AJYW02000042.1"/>
</dbReference>
<reference evidence="5 6" key="1">
    <citation type="journal article" date="2012" name="Science">
        <title>Ecological populations of bacteria act as socially cohesive units of antibiotic production and resistance.</title>
        <authorList>
            <person name="Cordero O.X."/>
            <person name="Wildschutte H."/>
            <person name="Kirkup B."/>
            <person name="Proehl S."/>
            <person name="Ngo L."/>
            <person name="Hussain F."/>
            <person name="Le Roux F."/>
            <person name="Mincer T."/>
            <person name="Polz M.F."/>
        </authorList>
    </citation>
    <scope>NUCLEOTIDE SEQUENCE [LARGE SCALE GENOMIC DNA]</scope>
    <source>
        <strain evidence="5 6">FF-238</strain>
    </source>
</reference>
<sequence>MRRTFSLIGWVASLGLSSTVHASVQPPVCQALSQELNTIYSSSRSDSYSLRLASEVSLNDENQLTVKPPFINSNFSWTNWTLGSAKLSSSKFLNFRPSNASKSEDLQLHISGFEWWRGLIYQYRINDNKVIQGDFYNAGPFGWLYSSFWNVFSFQEQSYVMATSGLYKPISVYSINNGKGQEICKVDPPISVDVRKENLDLAYRHALQNFMTNIEGNFGSMGSRYYSNTHDLMLDVIYRPTIHTDQADREKEVDSLAYLAQSDAWSARELGAAKSIASINRSYLERYFTNTSNQLDANNLALLVLSKVYADYDRKELNENGRIQLAELANALSGNDTESIVKSCKESIHSQSFDYYHDNKRNMADCLSLALDKPTVLDSLKTQCVDPESQCALLEVNQFGKNLLMYAAHMNNFKAVTALIDNTAMVNASTINTARFDFPLAENLTTYGRTSLMYAAENANQRVIQLLLDAGADPKLQDSKGNDYFSYMDKNWRFNSSKARSYLAQPEPSFNCELATSPREKAICSDTMLSDYDRELSYLYRKACDQSPNAQSIKTDQIKWLKNIEQSCSYKPSLVECLSREYRERIRAFEFIVFGSPL</sequence>
<feature type="chain" id="PRO_5009173526" evidence="4">
    <location>
        <begin position="23"/>
        <end position="598"/>
    </location>
</feature>
<keyword evidence="6" id="KW-1185">Reference proteome</keyword>
<dbReference type="InterPro" id="IPR036770">
    <property type="entry name" value="Ankyrin_rpt-contain_sf"/>
</dbReference>
<dbReference type="SUPFAM" id="SSF48403">
    <property type="entry name" value="Ankyrin repeat"/>
    <property type="match status" value="1"/>
</dbReference>
<dbReference type="Pfam" id="PF12796">
    <property type="entry name" value="Ank_2"/>
    <property type="match status" value="1"/>
</dbReference>
<organism evidence="5 6">
    <name type="scientific">Vibrio genomosp. F6 str. FF-238</name>
    <dbReference type="NCBI Taxonomy" id="1191298"/>
    <lineage>
        <taxon>Bacteria</taxon>
        <taxon>Pseudomonadati</taxon>
        <taxon>Pseudomonadota</taxon>
        <taxon>Gammaproteobacteria</taxon>
        <taxon>Vibrionales</taxon>
        <taxon>Vibrionaceae</taxon>
        <taxon>Vibrio</taxon>
    </lineage>
</organism>
<protein>
    <submittedName>
        <fullName evidence="5">Uncharacterized protein</fullName>
    </submittedName>
</protein>
<dbReference type="Proteomes" id="UP000094165">
    <property type="component" value="Unassembled WGS sequence"/>
</dbReference>
<feature type="signal peptide" evidence="4">
    <location>
        <begin position="1"/>
        <end position="22"/>
    </location>
</feature>
<evidence type="ECO:0000256" key="3">
    <source>
        <dbReference type="PROSITE-ProRule" id="PRU00023"/>
    </source>
</evidence>
<dbReference type="AlphaFoldDB" id="A0A1E5D4X7"/>
<evidence type="ECO:0000256" key="4">
    <source>
        <dbReference type="SAM" id="SignalP"/>
    </source>
</evidence>